<dbReference type="PANTHER" id="PTHR31286">
    <property type="entry name" value="GLYCINE-RICH CELL WALL STRUCTURAL PROTEIN 1.8-LIKE"/>
    <property type="match status" value="1"/>
</dbReference>
<keyword evidence="4" id="KW-1185">Reference proteome</keyword>
<evidence type="ECO:0000313" key="4">
    <source>
        <dbReference type="Proteomes" id="UP000594261"/>
    </source>
</evidence>
<dbReference type="InParanoid" id="A0A7N2MTA9"/>
<protein>
    <recommendedName>
        <fullName evidence="2">DUF4283 domain-containing protein</fullName>
    </recommendedName>
</protein>
<evidence type="ECO:0000259" key="2">
    <source>
        <dbReference type="Pfam" id="PF14111"/>
    </source>
</evidence>
<reference evidence="3 4" key="1">
    <citation type="journal article" date="2016" name="G3 (Bethesda)">
        <title>First Draft Assembly and Annotation of the Genome of a California Endemic Oak Quercus lobata Nee (Fagaceae).</title>
        <authorList>
            <person name="Sork V.L."/>
            <person name="Fitz-Gibbon S.T."/>
            <person name="Puiu D."/>
            <person name="Crepeau M."/>
            <person name="Gugger P.F."/>
            <person name="Sherman R."/>
            <person name="Stevens K."/>
            <person name="Langley C.H."/>
            <person name="Pellegrini M."/>
            <person name="Salzberg S.L."/>
        </authorList>
    </citation>
    <scope>NUCLEOTIDE SEQUENCE [LARGE SCALE GENOMIC DNA]</scope>
    <source>
        <strain evidence="3 4">cv. SW786</strain>
    </source>
</reference>
<evidence type="ECO:0000313" key="3">
    <source>
        <dbReference type="EnsemblPlants" id="QL10p029845:mrna"/>
    </source>
</evidence>
<dbReference type="AlphaFoldDB" id="A0A7N2MTA9"/>
<dbReference type="EMBL" id="LRBV02000010">
    <property type="status" value="NOT_ANNOTATED_CDS"/>
    <property type="molecule type" value="Genomic_DNA"/>
</dbReference>
<accession>A0A7N2MTA9</accession>
<feature type="domain" description="DUF4283" evidence="2">
    <location>
        <begin position="108"/>
        <end position="151"/>
    </location>
</feature>
<dbReference type="Proteomes" id="UP000594261">
    <property type="component" value="Chromosome 10"/>
</dbReference>
<evidence type="ECO:0000256" key="1">
    <source>
        <dbReference type="SAM" id="MobiDB-lite"/>
    </source>
</evidence>
<dbReference type="Gramene" id="QL10p029845:mrna">
    <property type="protein sequence ID" value="QL10p029845:mrna"/>
    <property type="gene ID" value="QL10p029845"/>
</dbReference>
<dbReference type="EnsemblPlants" id="QL10p029845:mrna">
    <property type="protein sequence ID" value="QL10p029845:mrna"/>
    <property type="gene ID" value="QL10p029845"/>
</dbReference>
<dbReference type="InterPro" id="IPR025558">
    <property type="entry name" value="DUF4283"/>
</dbReference>
<sequence>MILPVSFGMAPQPALELSRKKEAELTRSNKKVKDVRHAGFMEEQGSGSGSLEASKAFTFRTPPLSFKDKLVGKIPGAYTQAFNFTESMDDDVESKDEVEPLRQDCVPLGHDFFLIRFSLKEDSEAVLMKGLWFVGEHFLSIRLWEPNFKPSTANISSIAVWVRLYELPIEYYNAEALHQIGKAISNVLRVDTHTVTETMGKFAQLCVQIDIKKPLTTAVKIGRLEQPVNYEGIHKLYFSCGHIGHRQEYFPYIVRGDSMDKEEENGPEEVQSRHSCISHKAGSFDQVKGTTLDTHRKQGTKIRKGSRGESNRTHDNKLQDREDVENETRSEADVCKTAPFINS</sequence>
<dbReference type="PANTHER" id="PTHR31286:SF99">
    <property type="entry name" value="DUF4283 DOMAIN-CONTAINING PROTEIN"/>
    <property type="match status" value="1"/>
</dbReference>
<organism evidence="3 4">
    <name type="scientific">Quercus lobata</name>
    <name type="common">Valley oak</name>
    <dbReference type="NCBI Taxonomy" id="97700"/>
    <lineage>
        <taxon>Eukaryota</taxon>
        <taxon>Viridiplantae</taxon>
        <taxon>Streptophyta</taxon>
        <taxon>Embryophyta</taxon>
        <taxon>Tracheophyta</taxon>
        <taxon>Spermatophyta</taxon>
        <taxon>Magnoliopsida</taxon>
        <taxon>eudicotyledons</taxon>
        <taxon>Gunneridae</taxon>
        <taxon>Pentapetalae</taxon>
        <taxon>rosids</taxon>
        <taxon>fabids</taxon>
        <taxon>Fagales</taxon>
        <taxon>Fagaceae</taxon>
        <taxon>Quercus</taxon>
    </lineage>
</organism>
<dbReference type="Pfam" id="PF14111">
    <property type="entry name" value="DUF4283"/>
    <property type="match status" value="1"/>
</dbReference>
<proteinExistence type="predicted"/>
<feature type="region of interest" description="Disordered" evidence="1">
    <location>
        <begin position="285"/>
        <end position="343"/>
    </location>
</feature>
<name>A0A7N2MTA9_QUELO</name>
<reference evidence="3" key="2">
    <citation type="submission" date="2021-01" db="UniProtKB">
        <authorList>
            <consortium name="EnsemblPlants"/>
        </authorList>
    </citation>
    <scope>IDENTIFICATION</scope>
</reference>
<feature type="compositionally biased region" description="Basic and acidic residues" evidence="1">
    <location>
        <begin position="306"/>
        <end position="334"/>
    </location>
</feature>
<dbReference type="InterPro" id="IPR040256">
    <property type="entry name" value="At4g02000-like"/>
</dbReference>